<organism evidence="1 2">
    <name type="scientific">Trichocladium antarcticum</name>
    <dbReference type="NCBI Taxonomy" id="1450529"/>
    <lineage>
        <taxon>Eukaryota</taxon>
        <taxon>Fungi</taxon>
        <taxon>Dikarya</taxon>
        <taxon>Ascomycota</taxon>
        <taxon>Pezizomycotina</taxon>
        <taxon>Sordariomycetes</taxon>
        <taxon>Sordariomycetidae</taxon>
        <taxon>Sordariales</taxon>
        <taxon>Chaetomiaceae</taxon>
        <taxon>Trichocladium</taxon>
    </lineage>
</organism>
<evidence type="ECO:0000313" key="1">
    <source>
        <dbReference type="EMBL" id="KAK4138516.1"/>
    </source>
</evidence>
<dbReference type="Proteomes" id="UP001304895">
    <property type="component" value="Unassembled WGS sequence"/>
</dbReference>
<reference evidence="1" key="2">
    <citation type="submission" date="2023-05" db="EMBL/GenBank/DDBJ databases">
        <authorList>
            <consortium name="Lawrence Berkeley National Laboratory"/>
            <person name="Steindorff A."/>
            <person name="Hensen N."/>
            <person name="Bonometti L."/>
            <person name="Westerberg I."/>
            <person name="Brannstrom I.O."/>
            <person name="Guillou S."/>
            <person name="Cros-Aarteil S."/>
            <person name="Calhoun S."/>
            <person name="Haridas S."/>
            <person name="Kuo A."/>
            <person name="Mondo S."/>
            <person name="Pangilinan J."/>
            <person name="Riley R."/>
            <person name="Labutti K."/>
            <person name="Andreopoulos B."/>
            <person name="Lipzen A."/>
            <person name="Chen C."/>
            <person name="Yanf M."/>
            <person name="Daum C."/>
            <person name="Ng V."/>
            <person name="Clum A."/>
            <person name="Ohm R."/>
            <person name="Martin F."/>
            <person name="Silar P."/>
            <person name="Natvig D."/>
            <person name="Lalanne C."/>
            <person name="Gautier V."/>
            <person name="Ament-Velasquez S.L."/>
            <person name="Kruys A."/>
            <person name="Hutchinson M.I."/>
            <person name="Powell A.J."/>
            <person name="Barry K."/>
            <person name="Miller A.N."/>
            <person name="Grigoriev I.V."/>
            <person name="Debuchy R."/>
            <person name="Gladieux P."/>
            <person name="Thoren M.H."/>
            <person name="Johannesson H."/>
        </authorList>
    </citation>
    <scope>NUCLEOTIDE SEQUENCE</scope>
    <source>
        <strain evidence="1">CBS 123565</strain>
    </source>
</reference>
<dbReference type="AlphaFoldDB" id="A0AAN6ZIB9"/>
<protein>
    <submittedName>
        <fullName evidence="1">Uncharacterized protein</fullName>
    </submittedName>
</protein>
<evidence type="ECO:0000313" key="2">
    <source>
        <dbReference type="Proteomes" id="UP001304895"/>
    </source>
</evidence>
<reference evidence="1" key="1">
    <citation type="journal article" date="2023" name="Mol. Phylogenet. Evol.">
        <title>Genome-scale phylogeny and comparative genomics of the fungal order Sordariales.</title>
        <authorList>
            <person name="Hensen N."/>
            <person name="Bonometti L."/>
            <person name="Westerberg I."/>
            <person name="Brannstrom I.O."/>
            <person name="Guillou S."/>
            <person name="Cros-Aarteil S."/>
            <person name="Calhoun S."/>
            <person name="Haridas S."/>
            <person name="Kuo A."/>
            <person name="Mondo S."/>
            <person name="Pangilinan J."/>
            <person name="Riley R."/>
            <person name="LaButti K."/>
            <person name="Andreopoulos B."/>
            <person name="Lipzen A."/>
            <person name="Chen C."/>
            <person name="Yan M."/>
            <person name="Daum C."/>
            <person name="Ng V."/>
            <person name="Clum A."/>
            <person name="Steindorff A."/>
            <person name="Ohm R.A."/>
            <person name="Martin F."/>
            <person name="Silar P."/>
            <person name="Natvig D.O."/>
            <person name="Lalanne C."/>
            <person name="Gautier V."/>
            <person name="Ament-Velasquez S.L."/>
            <person name="Kruys A."/>
            <person name="Hutchinson M.I."/>
            <person name="Powell A.J."/>
            <person name="Barry K."/>
            <person name="Miller A.N."/>
            <person name="Grigoriev I.V."/>
            <person name="Debuchy R."/>
            <person name="Gladieux P."/>
            <person name="Hiltunen Thoren M."/>
            <person name="Johannesson H."/>
        </authorList>
    </citation>
    <scope>NUCLEOTIDE SEQUENCE</scope>
    <source>
        <strain evidence="1">CBS 123565</strain>
    </source>
</reference>
<dbReference type="EMBL" id="MU853401">
    <property type="protein sequence ID" value="KAK4138516.1"/>
    <property type="molecule type" value="Genomic_DNA"/>
</dbReference>
<comment type="caution">
    <text evidence="1">The sequence shown here is derived from an EMBL/GenBank/DDBJ whole genome shotgun (WGS) entry which is preliminary data.</text>
</comment>
<proteinExistence type="predicted"/>
<name>A0AAN6ZIB9_9PEZI</name>
<gene>
    <name evidence="1" type="ORF">BT67DRAFT_437845</name>
</gene>
<keyword evidence="2" id="KW-1185">Reference proteome</keyword>
<sequence>MAPSILVITAWRASASGIVLDPGSHWQPPASCIRLPMLDMEASRLPRGCTLMRGAAAAAGSTMWSGALCSYPKRQ</sequence>
<accession>A0AAN6ZIB9</accession>